<dbReference type="SUPFAM" id="SSF55874">
    <property type="entry name" value="ATPase domain of HSP90 chaperone/DNA topoisomerase II/histidine kinase"/>
    <property type="match status" value="2"/>
</dbReference>
<comment type="caution">
    <text evidence="3">The sequence shown here is derived from an EMBL/GenBank/DDBJ whole genome shotgun (WGS) entry which is preliminary data.</text>
</comment>
<gene>
    <name evidence="3" type="ORF">Pmani_024759</name>
</gene>
<dbReference type="GO" id="GO:0030544">
    <property type="term" value="F:Hsp70 protein binding"/>
    <property type="evidence" value="ECO:0007669"/>
    <property type="project" value="TreeGrafter"/>
</dbReference>
<evidence type="ECO:0000313" key="4">
    <source>
        <dbReference type="Proteomes" id="UP001292094"/>
    </source>
</evidence>
<dbReference type="PANTHER" id="PTHR15600">
    <property type="entry name" value="SACSIN"/>
    <property type="match status" value="1"/>
</dbReference>
<feature type="signal peptide" evidence="1">
    <location>
        <begin position="1"/>
        <end position="21"/>
    </location>
</feature>
<sequence>MTFSHHNNLIIIIITTFSAEAEDVFDYADIEVPTVLGLLKKILSQYPDNGQIIKELVQNAEDAGASKVDVVHDTRSLEFPEAHQDVQCFVRGPALCLYNDAVFSEEDWYGIRKLSDSIKKDDPLRVGQFGLGFKSVFHITDYVTIISGSKLLFMDPSERVLFMDHSKPPVNRMCRFVSLSDLGKVFPEAFALELWGTYLTSRHILTGTFPATLFWFPLRQQPSQLSPTVYTKDSVRQLFDSFSVEAPICLTFLRALEQILHQCEGRSSKSITSQYQVTIHNTKDGQVNKQTMLVLHYLPGQQDKYCIKYKGNKRHRYIPLVGVAVPTQPIATPGAQGSLFTFLPLPLDPANATGLPVQVNAYFTLDQNRRHVKWRTHESSKEPDVNLNEELVSEVVLEAKYLIISFQVNWKEELVSEVVLEAKYLIISFQVNWKEELVSEVVLEAKYLIISFQVNWKEELVSEVVLEVKYLIISFQTHGFLKTQNVITDVSLHNYSDQVNTCIRKVFQCYRKPLVTLPSHVTISLDRLNCTPPTVTPDLIRECLRSGGGEVKCECDTITLLEYITSDQHYHNQLNGLQLLPLNDGSWSTYSNPSNPIYICTSNEAAALWGLQSYILQLNLPSVLHSRLDKVAQLGTTQLVQFNATQHGLNLLTDSVNRVQRERHLGGQQLQDWLQQVWSLLQQMDLSTVTHLPLLPSCSSPTSSTNLLSLSSPILVQNLQCALPNSAIQTLQLLDIKVVTQLPHYVRHHQLHPYLYNSDGSGVNKAISKMISISTIQNIVASFNDRSSNVEHEALINAIDLNTLQRDVKKFLAKLNIFISVRECGNTKNDCVKRVMYIIPPDLVDFPVHFPVAILKHQSSRHQQLAITLGAELLSKEKLCLLAISSSNTYSESEMSKLALYILSNNNLMTNTSICQWLKALRFVSDVNGVLHLPGELYDPKDGDIDALIDEGLTPSHQFHQYLPALVKLGLKKVIDLPQHLLIQVITHVKSPSINTEEKTRKSLTLLQVLEQRKDFKAVCMAVRDVAFVYGVTVKPSDYPVHLGWETKPHLLTPASLKSYSKYKDVLGSVIQLVDCSHLPKVANGFNWNMDPDTSNFCDHFRNMITAYQYSTQGCFKMSKKIYKYLSNIVKSSDDHNLECLSDLPCVFTEYGFKFSHQVFLQPAVDDVKLLPYIYPIPYELCEWTDLFEFWGCFVNQSKDLYLKFIKDVQDYHNTDAEGNVHQDRKMVVSVLEKLDKFVNDIPPSELLLPVENDDDSLELVKKELCSYSDQHCSWLTSDDLEVRIVHKSIPFKLAQSLGVKQLSRHLLLGGETMMEWGQNEPLTTSLNNLLRQYRDGVAIMKELVQNADNAGATTVSFLYDERQNEDARTRLLSPQLEQWQGPALWAYNDAIFTEDDFKNLRKLGGGTKELQSTKIGKFGFGFCSVYNLTDVPSFVSGSSYVIFDPHLEYLGHENKAPGLRYSFEKEKTSRILSKLHGQFKPFNEMFDCAFQDTKEYDGTLFRFPLRTPLQAAKSQICKISYGRTDMMQLLHMFWNVAGQILLFAQNVKEIKVFHLASNASTPTEMKLLFESSSVPLNEPLMNKVKKSPLKKVNSLFREHSGFQWNGKVYQDTTIVDINVKSFPEGKEICENKVGSESVRWITSWHSGKGRLCRLAEKLSGKALGAVSTPICQDSSGWKPVCLKDLPSGFYKESHMHCFLPLSVKTSLPLQVNGYFEIASDRTALLSQTSDDRQNLSWNSILIEDAISSAYLTLLQKLTSLGQNTEVPYYTLWPLATDENNDLITTLITSFYHLLVEEKWQIFYSNDG</sequence>
<evidence type="ECO:0000256" key="1">
    <source>
        <dbReference type="SAM" id="SignalP"/>
    </source>
</evidence>
<evidence type="ECO:0000313" key="3">
    <source>
        <dbReference type="EMBL" id="KAK4303167.1"/>
    </source>
</evidence>
<evidence type="ECO:0000259" key="2">
    <source>
        <dbReference type="Pfam" id="PF25794"/>
    </source>
</evidence>
<dbReference type="PANTHER" id="PTHR15600:SF42">
    <property type="entry name" value="SACSIN"/>
    <property type="match status" value="1"/>
</dbReference>
<dbReference type="NCBIfam" id="NF047352">
    <property type="entry name" value="P_loop_sacsin"/>
    <property type="match status" value="2"/>
</dbReference>
<dbReference type="Pfam" id="PF25794">
    <property type="entry name" value="SACS"/>
    <property type="match status" value="2"/>
</dbReference>
<reference evidence="3" key="1">
    <citation type="submission" date="2023-11" db="EMBL/GenBank/DDBJ databases">
        <title>Genome assemblies of two species of porcelain crab, Petrolisthes cinctipes and Petrolisthes manimaculis (Anomura: Porcellanidae).</title>
        <authorList>
            <person name="Angst P."/>
        </authorList>
    </citation>
    <scope>NUCLEOTIDE SEQUENCE</scope>
    <source>
        <strain evidence="3">PB745_02</strain>
        <tissue evidence="3">Gill</tissue>
    </source>
</reference>
<dbReference type="InterPro" id="IPR052972">
    <property type="entry name" value="Sacsin_chaperone_reg"/>
</dbReference>
<feature type="chain" id="PRO_5042228139" description="Sacsin/Nov domain-containing protein" evidence="1">
    <location>
        <begin position="22"/>
        <end position="1808"/>
    </location>
</feature>
<protein>
    <recommendedName>
        <fullName evidence="2">Sacsin/Nov domain-containing protein</fullName>
    </recommendedName>
</protein>
<dbReference type="InterPro" id="IPR036890">
    <property type="entry name" value="HATPase_C_sf"/>
</dbReference>
<proteinExistence type="predicted"/>
<feature type="domain" description="Sacsin/Nov" evidence="2">
    <location>
        <begin position="38"/>
        <end position="272"/>
    </location>
</feature>
<keyword evidence="4" id="KW-1185">Reference proteome</keyword>
<accession>A0AAE1TYZ7</accession>
<dbReference type="EMBL" id="JAWZYT010002611">
    <property type="protein sequence ID" value="KAK4303167.1"/>
    <property type="molecule type" value="Genomic_DNA"/>
</dbReference>
<organism evidence="3 4">
    <name type="scientific">Petrolisthes manimaculis</name>
    <dbReference type="NCBI Taxonomy" id="1843537"/>
    <lineage>
        <taxon>Eukaryota</taxon>
        <taxon>Metazoa</taxon>
        <taxon>Ecdysozoa</taxon>
        <taxon>Arthropoda</taxon>
        <taxon>Crustacea</taxon>
        <taxon>Multicrustacea</taxon>
        <taxon>Malacostraca</taxon>
        <taxon>Eumalacostraca</taxon>
        <taxon>Eucarida</taxon>
        <taxon>Decapoda</taxon>
        <taxon>Pleocyemata</taxon>
        <taxon>Anomura</taxon>
        <taxon>Galatheoidea</taxon>
        <taxon>Porcellanidae</taxon>
        <taxon>Petrolisthes</taxon>
    </lineage>
</organism>
<name>A0AAE1TYZ7_9EUCA</name>
<dbReference type="InterPro" id="IPR058210">
    <property type="entry name" value="SACS/Nov_dom"/>
</dbReference>
<feature type="domain" description="Sacsin/Nov" evidence="2">
    <location>
        <begin position="1321"/>
        <end position="1565"/>
    </location>
</feature>
<dbReference type="Proteomes" id="UP001292094">
    <property type="component" value="Unassembled WGS sequence"/>
</dbReference>
<keyword evidence="1" id="KW-0732">Signal</keyword>